<feature type="repeat" description="WD" evidence="7">
    <location>
        <begin position="455"/>
        <end position="488"/>
    </location>
</feature>
<evidence type="ECO:0000256" key="5">
    <source>
        <dbReference type="ARBA" id="ARBA00022763"/>
    </source>
</evidence>
<dbReference type="OrthoDB" id="9890280at2759"/>
<accession>A0A9P6R3A1</accession>
<sequence>MRTRNQDNNKDSTKIKDKDKEVENDPAHTSESDRDDDNDGDENDDGPSEYERMRLENIRRNRELMEQLDIPQTVAAMSSSRGRPDRNKRSAPTSEGGPKKRVEKKVKTVENLPRRTSNRLANIEPDGAVAAKKLEDYRETVNSLQQIRSARRAGILSMADVSNGRGDDTKFEKLLAEMATYVPDKARVKDAEDESDNDAEDSTVKKEEDGEDGDNKKIKHEPSDDKDIKKEQDTKSEDSKVGIKKYFKPATRGAAAAAAASTSNVDTTKASHPSQSRSTALKFADKEPSLRKKVQALRIKGPWPTIKVCEGRVYCMAIHENKDKILVCGGDIDGNVGFWDLDESLDEDYEPDYNEQPNTYQYKVHTRTLSSMQYSPTDPTKLYTTSYDGSVRYFDLTKAKILESYVVKADASDHLGSISMDSTGQQLWFADNDGAVTLKDVRTPKDEMVYRKVLHEKKVGCVNVNPKYSNLIITSSLDRTMKIWDIRTFGQYKADEAIAEIAEFPHRLSVTSAMWSPDGMSIASTSYDDNVRIFNNFDPALPDIKEIPEPVRIHHNNQSGRWVTMLRAVWSHQFNWFSIGNMNKSVDIYSRGTGDLMANLRDAQVLTTVPAVNAWHPNRVLLASGMANGKMVIWR</sequence>
<feature type="region of interest" description="Disordered" evidence="9">
    <location>
        <begin position="1"/>
        <end position="124"/>
    </location>
</feature>
<dbReference type="GO" id="GO:0003677">
    <property type="term" value="F:DNA binding"/>
    <property type="evidence" value="ECO:0007669"/>
    <property type="project" value="UniProtKB-UniRule"/>
</dbReference>
<dbReference type="SMART" id="SM00320">
    <property type="entry name" value="WD40"/>
    <property type="match status" value="5"/>
</dbReference>
<feature type="compositionally biased region" description="Acidic residues" evidence="9">
    <location>
        <begin position="191"/>
        <end position="201"/>
    </location>
</feature>
<feature type="compositionally biased region" description="Basic and acidic residues" evidence="9">
    <location>
        <begin position="1"/>
        <end position="32"/>
    </location>
</feature>
<comment type="similarity">
    <text evidence="1 8">Belongs to the WD repeat DDB2/WDR76 family.</text>
</comment>
<feature type="repeat" description="WD" evidence="7">
    <location>
        <begin position="362"/>
        <end position="404"/>
    </location>
</feature>
<evidence type="ECO:0000256" key="9">
    <source>
        <dbReference type="SAM" id="MobiDB-lite"/>
    </source>
</evidence>
<evidence type="ECO:0000256" key="2">
    <source>
        <dbReference type="ARBA" id="ARBA00021132"/>
    </source>
</evidence>
<keyword evidence="6 8" id="KW-0238">DNA-binding</keyword>
<comment type="function">
    <text evidence="8">DNA-binding protein that binds to both single- and double-stranded DNA. Binds preferentially to UV-damaged DNA. May be involved in DNA-metabolic processes.</text>
</comment>
<evidence type="ECO:0000313" key="10">
    <source>
        <dbReference type="EMBL" id="KAG0311599.1"/>
    </source>
</evidence>
<dbReference type="PANTHER" id="PTHR14773">
    <property type="entry name" value="WD REPEAT-CONTAINING PROTEIN 76"/>
    <property type="match status" value="1"/>
</dbReference>
<evidence type="ECO:0000256" key="1">
    <source>
        <dbReference type="ARBA" id="ARBA00005434"/>
    </source>
</evidence>
<feature type="compositionally biased region" description="Basic and acidic residues" evidence="9">
    <location>
        <begin position="49"/>
        <end position="65"/>
    </location>
</feature>
<dbReference type="InterPro" id="IPR019775">
    <property type="entry name" value="WD40_repeat_CS"/>
</dbReference>
<dbReference type="Pfam" id="PF00400">
    <property type="entry name" value="WD40"/>
    <property type="match status" value="3"/>
</dbReference>
<feature type="repeat" description="WD" evidence="7">
    <location>
        <begin position="503"/>
        <end position="535"/>
    </location>
</feature>
<dbReference type="GO" id="GO:2000001">
    <property type="term" value="P:regulation of DNA damage checkpoint"/>
    <property type="evidence" value="ECO:0007669"/>
    <property type="project" value="TreeGrafter"/>
</dbReference>
<feature type="region of interest" description="Disordered" evidence="9">
    <location>
        <begin position="258"/>
        <end position="279"/>
    </location>
</feature>
<feature type="region of interest" description="Disordered" evidence="9">
    <location>
        <begin position="180"/>
        <end position="240"/>
    </location>
</feature>
<evidence type="ECO:0000256" key="8">
    <source>
        <dbReference type="RuleBase" id="RU365004"/>
    </source>
</evidence>
<dbReference type="Gene3D" id="2.130.10.10">
    <property type="entry name" value="YVTN repeat-like/Quinoprotein amine dehydrogenase"/>
    <property type="match status" value="1"/>
</dbReference>
<dbReference type="Proteomes" id="UP000738325">
    <property type="component" value="Unassembled WGS sequence"/>
</dbReference>
<evidence type="ECO:0000256" key="7">
    <source>
        <dbReference type="PROSITE-ProRule" id="PRU00221"/>
    </source>
</evidence>
<evidence type="ECO:0000256" key="4">
    <source>
        <dbReference type="ARBA" id="ARBA00022737"/>
    </source>
</evidence>
<feature type="compositionally biased region" description="Basic and acidic residues" evidence="9">
    <location>
        <begin position="202"/>
        <end position="240"/>
    </location>
</feature>
<keyword evidence="5 8" id="KW-0227">DNA damage</keyword>
<evidence type="ECO:0000256" key="3">
    <source>
        <dbReference type="ARBA" id="ARBA00022574"/>
    </source>
</evidence>
<dbReference type="PANTHER" id="PTHR14773:SF0">
    <property type="entry name" value="WD REPEAT-CONTAINING PROTEIN 76"/>
    <property type="match status" value="1"/>
</dbReference>
<proteinExistence type="inferred from homology"/>
<reference evidence="10" key="1">
    <citation type="journal article" date="2020" name="Fungal Divers.">
        <title>Resolving the Mortierellaceae phylogeny through synthesis of multi-gene phylogenetics and phylogenomics.</title>
        <authorList>
            <person name="Vandepol N."/>
            <person name="Liber J."/>
            <person name="Desiro A."/>
            <person name="Na H."/>
            <person name="Kennedy M."/>
            <person name="Barry K."/>
            <person name="Grigoriev I.V."/>
            <person name="Miller A.N."/>
            <person name="O'Donnell K."/>
            <person name="Stajich J.E."/>
            <person name="Bonito G."/>
        </authorList>
    </citation>
    <scope>NUCLEOTIDE SEQUENCE</scope>
    <source>
        <strain evidence="10">REB-010B</strain>
    </source>
</reference>
<gene>
    <name evidence="10" type="ORF">BGZ99_010064</name>
</gene>
<name>A0A9P6R3A1_9FUNG</name>
<dbReference type="PROSITE" id="PS50082">
    <property type="entry name" value="WD_REPEATS_2"/>
    <property type="match status" value="3"/>
</dbReference>
<dbReference type="PROSITE" id="PS50294">
    <property type="entry name" value="WD_REPEATS_REGION"/>
    <property type="match status" value="1"/>
</dbReference>
<dbReference type="InterPro" id="IPR015943">
    <property type="entry name" value="WD40/YVTN_repeat-like_dom_sf"/>
</dbReference>
<organism evidence="10 11">
    <name type="scientific">Dissophora globulifera</name>
    <dbReference type="NCBI Taxonomy" id="979702"/>
    <lineage>
        <taxon>Eukaryota</taxon>
        <taxon>Fungi</taxon>
        <taxon>Fungi incertae sedis</taxon>
        <taxon>Mucoromycota</taxon>
        <taxon>Mortierellomycotina</taxon>
        <taxon>Mortierellomycetes</taxon>
        <taxon>Mortierellales</taxon>
        <taxon>Mortierellaceae</taxon>
        <taxon>Dissophora</taxon>
    </lineage>
</organism>
<keyword evidence="11" id="KW-1185">Reference proteome</keyword>
<feature type="compositionally biased region" description="Basic and acidic residues" evidence="9">
    <location>
        <begin position="97"/>
        <end position="108"/>
    </location>
</feature>
<evidence type="ECO:0000313" key="11">
    <source>
        <dbReference type="Proteomes" id="UP000738325"/>
    </source>
</evidence>
<dbReference type="InterPro" id="IPR036322">
    <property type="entry name" value="WD40_repeat_dom_sf"/>
</dbReference>
<dbReference type="PROSITE" id="PS00678">
    <property type="entry name" value="WD_REPEATS_1"/>
    <property type="match status" value="1"/>
</dbReference>
<dbReference type="InterPro" id="IPR001680">
    <property type="entry name" value="WD40_rpt"/>
</dbReference>
<dbReference type="GO" id="GO:0005634">
    <property type="term" value="C:nucleus"/>
    <property type="evidence" value="ECO:0007669"/>
    <property type="project" value="TreeGrafter"/>
</dbReference>
<feature type="compositionally biased region" description="Acidic residues" evidence="9">
    <location>
        <begin position="33"/>
        <end position="48"/>
    </location>
</feature>
<keyword evidence="3 7" id="KW-0853">WD repeat</keyword>
<dbReference type="InterPro" id="IPR050853">
    <property type="entry name" value="WD_repeat_DNA-damage-binding"/>
</dbReference>
<protein>
    <recommendedName>
        <fullName evidence="2 8">DNA damage-binding protein CMR1</fullName>
    </recommendedName>
</protein>
<keyword evidence="4" id="KW-0677">Repeat</keyword>
<feature type="compositionally biased region" description="Polar residues" evidence="9">
    <location>
        <begin position="261"/>
        <end position="279"/>
    </location>
</feature>
<comment type="caution">
    <text evidence="10">The sequence shown here is derived from an EMBL/GenBank/DDBJ whole genome shotgun (WGS) entry which is preliminary data.</text>
</comment>
<dbReference type="GO" id="GO:0006974">
    <property type="term" value="P:DNA damage response"/>
    <property type="evidence" value="ECO:0007669"/>
    <property type="project" value="UniProtKB-KW"/>
</dbReference>
<dbReference type="SUPFAM" id="SSF50978">
    <property type="entry name" value="WD40 repeat-like"/>
    <property type="match status" value="1"/>
</dbReference>
<dbReference type="AlphaFoldDB" id="A0A9P6R3A1"/>
<evidence type="ECO:0000256" key="6">
    <source>
        <dbReference type="ARBA" id="ARBA00023125"/>
    </source>
</evidence>
<dbReference type="EMBL" id="JAAAIP010000902">
    <property type="protein sequence ID" value="KAG0311599.1"/>
    <property type="molecule type" value="Genomic_DNA"/>
</dbReference>